<dbReference type="PRINTS" id="PR00690">
    <property type="entry name" value="ADHESNFAMILY"/>
</dbReference>
<dbReference type="GO" id="GO:0007155">
    <property type="term" value="P:cell adhesion"/>
    <property type="evidence" value="ECO:0007669"/>
    <property type="project" value="InterPro"/>
</dbReference>
<dbReference type="AlphaFoldDB" id="I0I356"/>
<reference evidence="8 9" key="1">
    <citation type="submission" date="2012-02" db="EMBL/GenBank/DDBJ databases">
        <title>Complete genome sequence of Caldilinea aerophila DSM 14535 (= NBRC 102666).</title>
        <authorList>
            <person name="Oguchi A."/>
            <person name="Hosoyama A."/>
            <person name="Sekine M."/>
            <person name="Fukai R."/>
            <person name="Kato Y."/>
            <person name="Nakamura S."/>
            <person name="Hanada S."/>
            <person name="Yamazaki S."/>
            <person name="Fujita N."/>
        </authorList>
    </citation>
    <scope>NUCLEOTIDE SEQUENCE [LARGE SCALE GENOMIC DNA]</scope>
    <source>
        <strain evidence="9">DSM 14535 / JCM 11387 / NBRC 104270 / STL-6-O1</strain>
    </source>
</reference>
<dbReference type="Gene3D" id="3.40.50.1980">
    <property type="entry name" value="Nitrogenase molybdenum iron protein domain"/>
    <property type="match status" value="3"/>
</dbReference>
<dbReference type="GO" id="GO:0046872">
    <property type="term" value="F:metal ion binding"/>
    <property type="evidence" value="ECO:0007669"/>
    <property type="project" value="UniProtKB-KW"/>
</dbReference>
<dbReference type="KEGG" id="cap:CLDAP_16540"/>
<comment type="similarity">
    <text evidence="5">Belongs to the bacterial solute-binding protein 9 family.</text>
</comment>
<feature type="region of interest" description="Disordered" evidence="6">
    <location>
        <begin position="523"/>
        <end position="542"/>
    </location>
</feature>
<dbReference type="InterPro" id="IPR006129">
    <property type="entry name" value="AdhesinB"/>
</dbReference>
<name>I0I356_CALAS</name>
<keyword evidence="3" id="KW-0479">Metal-binding</keyword>
<dbReference type="PANTHER" id="PTHR42953:SF1">
    <property type="entry name" value="METAL-BINDING PROTEIN HI_0362-RELATED"/>
    <property type="match status" value="1"/>
</dbReference>
<dbReference type="SUPFAM" id="SSF50998">
    <property type="entry name" value="Quinoprotein alcohol dehydrogenase-like"/>
    <property type="match status" value="1"/>
</dbReference>
<dbReference type="InterPro" id="IPR050492">
    <property type="entry name" value="Bact_metal-bind_prot9"/>
</dbReference>
<dbReference type="PANTHER" id="PTHR42953">
    <property type="entry name" value="HIGH-AFFINITY ZINC UPTAKE SYSTEM PROTEIN ZNUA-RELATED"/>
    <property type="match status" value="1"/>
</dbReference>
<evidence type="ECO:0000313" key="9">
    <source>
        <dbReference type="Proteomes" id="UP000007880"/>
    </source>
</evidence>
<evidence type="ECO:0000256" key="4">
    <source>
        <dbReference type="ARBA" id="ARBA00022729"/>
    </source>
</evidence>
<feature type="signal peptide" evidence="7">
    <location>
        <begin position="1"/>
        <end position="20"/>
    </location>
</feature>
<dbReference type="eggNOG" id="COG0803">
    <property type="taxonomic scope" value="Bacteria"/>
</dbReference>
<dbReference type="eggNOG" id="COG3391">
    <property type="taxonomic scope" value="Bacteria"/>
</dbReference>
<sequence>MHWLSLIVVLSLLLSACTVATPSPQQAEDTARPLKVVATYSVLGDLVRQVAGDRVELTVLVDGDGDPHVYEPTPRDAIALQEAEILFENGLEFETWLDSLFAASGSQATRVAVSDGIDVLVFGEDGHDHAAHAHEADQDAGASGSVVPARLVVADGRKALVHLLDVQSGEVIATYEVSSPARIYAGADGTLAYAVQMDGNRVNVIDTGIRFEPHDDHYHLALTDPALLDFVLEGTTPIHFVAHDGMIAIFNDGDGTAAVFEESTVRSGGKATLIDSGRPHHGVAVPMEDVVLISLPDPNDAEATLPVGVSVRTLDGEELAVFDNCPRLHGEASIGHDAVAFGCADGVLIVERDGNGWSSRKINNPADNPNNARVGTLYYNERSGLLVGNFGREGIVLFDWDAGEMLPVRLPVPMWAFTWSEHDPHEVLALTIDGALHRIDGESGEILESLEVMDAFTLPQQGEHGVLRPLMIAAGDMAYISDPDAGAVIEVNLVEMAVERRISAGDAPFALAAFGAMADPHAGEGMHEHDKEAKEADDHEHVHGEFDPHIWMSPRNAIVMVENIRNALVAADPANADFYTANAAAYIEKLEQFDAEIRALVAEVPEERRKLVTTHEVFGYFARDYGFELLGSALGAVTTEAADPGAGQMAALIEEIQAAGVPAIFVENVGNPALMARIAEEAGVKLAPPLYTHGLGPAGSGAEDYISMIRTNVNIIVEALR</sequence>
<dbReference type="SUPFAM" id="SSF53807">
    <property type="entry name" value="Helical backbone' metal receptor"/>
    <property type="match status" value="2"/>
</dbReference>
<comment type="subcellular location">
    <subcellularLocation>
        <location evidence="1">Cell envelope</location>
    </subcellularLocation>
</comment>
<dbReference type="OrthoDB" id="9810636at2"/>
<dbReference type="STRING" id="926550.CLDAP_16540"/>
<evidence type="ECO:0000256" key="6">
    <source>
        <dbReference type="SAM" id="MobiDB-lite"/>
    </source>
</evidence>
<evidence type="ECO:0000256" key="7">
    <source>
        <dbReference type="SAM" id="SignalP"/>
    </source>
</evidence>
<dbReference type="GO" id="GO:0030001">
    <property type="term" value="P:metal ion transport"/>
    <property type="evidence" value="ECO:0007669"/>
    <property type="project" value="InterPro"/>
</dbReference>
<organism evidence="8 9">
    <name type="scientific">Caldilinea aerophila (strain DSM 14535 / JCM 11387 / NBRC 104270 / STL-6-O1)</name>
    <dbReference type="NCBI Taxonomy" id="926550"/>
    <lineage>
        <taxon>Bacteria</taxon>
        <taxon>Bacillati</taxon>
        <taxon>Chloroflexota</taxon>
        <taxon>Caldilineae</taxon>
        <taxon>Caldilineales</taxon>
        <taxon>Caldilineaceae</taxon>
        <taxon>Caldilinea</taxon>
    </lineage>
</organism>
<protein>
    <submittedName>
        <fullName evidence="8">Putative ABC transporter substrate binding protein</fullName>
    </submittedName>
</protein>
<keyword evidence="4 7" id="KW-0732">Signal</keyword>
<dbReference type="InterPro" id="IPR006128">
    <property type="entry name" value="Lipoprotein_PsaA-like"/>
</dbReference>
<dbReference type="InterPro" id="IPR011047">
    <property type="entry name" value="Quinoprotein_ADH-like_sf"/>
</dbReference>
<dbReference type="PATRIC" id="fig|926550.5.peg.1849"/>
<dbReference type="Proteomes" id="UP000007880">
    <property type="component" value="Chromosome"/>
</dbReference>
<dbReference type="InterPro" id="IPR006127">
    <property type="entry name" value="ZnuA-like"/>
</dbReference>
<keyword evidence="9" id="KW-1185">Reference proteome</keyword>
<accession>I0I356</accession>
<evidence type="ECO:0000256" key="1">
    <source>
        <dbReference type="ARBA" id="ARBA00004196"/>
    </source>
</evidence>
<feature type="chain" id="PRO_5003629469" evidence="7">
    <location>
        <begin position="21"/>
        <end position="721"/>
    </location>
</feature>
<dbReference type="PRINTS" id="PR00691">
    <property type="entry name" value="ADHESINB"/>
</dbReference>
<keyword evidence="2 5" id="KW-0813">Transport</keyword>
<evidence type="ECO:0000256" key="2">
    <source>
        <dbReference type="ARBA" id="ARBA00022448"/>
    </source>
</evidence>
<proteinExistence type="inferred from homology"/>
<dbReference type="GO" id="GO:0030313">
    <property type="term" value="C:cell envelope"/>
    <property type="evidence" value="ECO:0007669"/>
    <property type="project" value="UniProtKB-SubCell"/>
</dbReference>
<evidence type="ECO:0000256" key="3">
    <source>
        <dbReference type="ARBA" id="ARBA00022723"/>
    </source>
</evidence>
<evidence type="ECO:0000313" key="8">
    <source>
        <dbReference type="EMBL" id="BAL99693.1"/>
    </source>
</evidence>
<evidence type="ECO:0000256" key="5">
    <source>
        <dbReference type="RuleBase" id="RU003512"/>
    </source>
</evidence>
<dbReference type="Pfam" id="PF01297">
    <property type="entry name" value="ZnuA"/>
    <property type="match status" value="2"/>
</dbReference>
<gene>
    <name evidence="8" type="ordered locus">CLDAP_16540</name>
</gene>
<dbReference type="HOGENOM" id="CLU_383432_0_0_0"/>
<dbReference type="EMBL" id="AP012337">
    <property type="protein sequence ID" value="BAL99693.1"/>
    <property type="molecule type" value="Genomic_DNA"/>
</dbReference>